<dbReference type="Proteomes" id="UP001151760">
    <property type="component" value="Unassembled WGS sequence"/>
</dbReference>
<proteinExistence type="predicted"/>
<comment type="caution">
    <text evidence="3">The sequence shown here is derived from an EMBL/GenBank/DDBJ whole genome shotgun (WGS) entry which is preliminary data.</text>
</comment>
<feature type="region of interest" description="Disordered" evidence="2">
    <location>
        <begin position="148"/>
        <end position="219"/>
    </location>
</feature>
<sequence>MGTEVHCKSSFEGYYSMRDVNEDSNSSSWPLFYGDNKALTNSHYYNGFVPRTVADAYPGCDKEAIKQKMLEHEAIFKNQVFELHRLYRRQRDMMEEVKRKEYHKHRMSVDASSSSSLLPSQRPYEDGHKWQIPSFPLTHSTSARPSIFGAEINNSPLSCSKENNSIKDSEGVEGRPSKVRKKLFDLELPPDDNVDHDEHEEMQYKQPSEESSYKDTSSGQFVKGSNGLADLNEPIHVEEAVAHASVKPRGPQFNTPSGELFGKAQSGRANGPFNPSGSQFISPTGEYFEKAQNGRANGAINHSLLEGKSNGRDWLSNMRETGNSRSNMNFTPGTYTDHSRFNQTSLPFPPSRTNASYPYMNATDLANSWRNPNGSFTNKLTLFQKQPSFLSSPQSHGIYGDKWRMNGCYTPNGFHHGSSSGSKDVYTRLPSDTYDQRNRNNLEDKSHSFFKGSNFIDLTGSNKGIDLNDDSNTERKCDKTVPPWLQNKPVICNKDSRLDNCVENNGKILGNPIFGNSCVSKNESSSLVSTSASLRCLDNGKIKMETENRGFDMNVAWDDPENKQIDVEDVNLEKETDKIKNHFDLNSCLTEDDDLIVRESDKSSSEKMKTITMDIDLEAPAVPEAEEEETINEVKKIDDFDYESVEKMAAEAMVAMIGISNQQDQVGSTSEVAVCSDDNDNENDKGRLLLLVEAVENARSVSNELDEYEELTLQLEETKEEYMPKPLAPDFPEPVEAGSTRPRRGQARRGRPRRDFQRDILPGLVSLSRHEVTEDLQTFGGLMKATGHSWNVGLTRRNGTRGRRKSVAVAVEPPPAAIPPPPLPPPPPSAPPLSEQLNNMEAVGLDERSLTGWGKTTRRPRRQRCAAGTSVAVVPLM</sequence>
<keyword evidence="1" id="KW-0175">Coiled coil</keyword>
<evidence type="ECO:0000256" key="1">
    <source>
        <dbReference type="SAM" id="Coils"/>
    </source>
</evidence>
<dbReference type="PANTHER" id="PTHR33167:SF4">
    <property type="entry name" value="TRANSCRIPTION FACTOR, PUTATIVE (DUF863)-RELATED"/>
    <property type="match status" value="1"/>
</dbReference>
<evidence type="ECO:0000313" key="4">
    <source>
        <dbReference type="Proteomes" id="UP001151760"/>
    </source>
</evidence>
<feature type="compositionally biased region" description="Polar residues" evidence="2">
    <location>
        <begin position="152"/>
        <end position="163"/>
    </location>
</feature>
<name>A0ABQ5F6D1_9ASTR</name>
<feature type="compositionally biased region" description="Pro residues" evidence="2">
    <location>
        <begin position="813"/>
        <end position="831"/>
    </location>
</feature>
<dbReference type="Pfam" id="PF05904">
    <property type="entry name" value="DUF863"/>
    <property type="match status" value="3"/>
</dbReference>
<feature type="coiled-coil region" evidence="1">
    <location>
        <begin position="691"/>
        <end position="721"/>
    </location>
</feature>
<dbReference type="EMBL" id="BQNB010017028">
    <property type="protein sequence ID" value="GJT58534.1"/>
    <property type="molecule type" value="Genomic_DNA"/>
</dbReference>
<evidence type="ECO:0000256" key="2">
    <source>
        <dbReference type="SAM" id="MobiDB-lite"/>
    </source>
</evidence>
<dbReference type="PANTHER" id="PTHR33167">
    <property type="entry name" value="TRANSCRIPTION FACTOR, PUTATIVE (DUF863)-RELATED"/>
    <property type="match status" value="1"/>
</dbReference>
<reference evidence="3" key="1">
    <citation type="journal article" date="2022" name="Int. J. Mol. Sci.">
        <title>Draft Genome of Tanacetum Coccineum: Genomic Comparison of Closely Related Tanacetum-Family Plants.</title>
        <authorList>
            <person name="Yamashiro T."/>
            <person name="Shiraishi A."/>
            <person name="Nakayama K."/>
            <person name="Satake H."/>
        </authorList>
    </citation>
    <scope>NUCLEOTIDE SEQUENCE</scope>
</reference>
<accession>A0ABQ5F6D1</accession>
<feature type="compositionally biased region" description="Basic residues" evidence="2">
    <location>
        <begin position="741"/>
        <end position="752"/>
    </location>
</feature>
<evidence type="ECO:0000313" key="3">
    <source>
        <dbReference type="EMBL" id="GJT58534.1"/>
    </source>
</evidence>
<keyword evidence="4" id="KW-1185">Reference proteome</keyword>
<gene>
    <name evidence="3" type="ORF">Tco_1002067</name>
</gene>
<protein>
    <submittedName>
        <fullName evidence="3">Actin-binding FH2</fullName>
    </submittedName>
</protein>
<feature type="region of interest" description="Disordered" evidence="2">
    <location>
        <begin position="724"/>
        <end position="755"/>
    </location>
</feature>
<feature type="compositionally biased region" description="Basic and acidic residues" evidence="2">
    <location>
        <begin position="164"/>
        <end position="176"/>
    </location>
</feature>
<organism evidence="3 4">
    <name type="scientific">Tanacetum coccineum</name>
    <dbReference type="NCBI Taxonomy" id="301880"/>
    <lineage>
        <taxon>Eukaryota</taxon>
        <taxon>Viridiplantae</taxon>
        <taxon>Streptophyta</taxon>
        <taxon>Embryophyta</taxon>
        <taxon>Tracheophyta</taxon>
        <taxon>Spermatophyta</taxon>
        <taxon>Magnoliopsida</taxon>
        <taxon>eudicotyledons</taxon>
        <taxon>Gunneridae</taxon>
        <taxon>Pentapetalae</taxon>
        <taxon>asterids</taxon>
        <taxon>campanulids</taxon>
        <taxon>Asterales</taxon>
        <taxon>Asteraceae</taxon>
        <taxon>Asteroideae</taxon>
        <taxon>Anthemideae</taxon>
        <taxon>Anthemidinae</taxon>
        <taxon>Tanacetum</taxon>
    </lineage>
</organism>
<reference evidence="3" key="2">
    <citation type="submission" date="2022-01" db="EMBL/GenBank/DDBJ databases">
        <authorList>
            <person name="Yamashiro T."/>
            <person name="Shiraishi A."/>
            <person name="Satake H."/>
            <person name="Nakayama K."/>
        </authorList>
    </citation>
    <scope>NUCLEOTIDE SEQUENCE</scope>
</reference>
<dbReference type="InterPro" id="IPR008581">
    <property type="entry name" value="DUF863_pln"/>
</dbReference>
<feature type="compositionally biased region" description="Basic and acidic residues" evidence="2">
    <location>
        <begin position="196"/>
        <end position="213"/>
    </location>
</feature>
<feature type="region of interest" description="Disordered" evidence="2">
    <location>
        <begin position="104"/>
        <end position="131"/>
    </location>
</feature>
<feature type="region of interest" description="Disordered" evidence="2">
    <location>
        <begin position="813"/>
        <end position="877"/>
    </location>
</feature>